<dbReference type="Gene3D" id="3.40.50.360">
    <property type="match status" value="1"/>
</dbReference>
<dbReference type="EMBL" id="BAAANH010000007">
    <property type="protein sequence ID" value="GAA1768803.1"/>
    <property type="molecule type" value="Genomic_DNA"/>
</dbReference>
<organism evidence="2 3">
    <name type="scientific">Agromyces humatus</name>
    <dbReference type="NCBI Taxonomy" id="279573"/>
    <lineage>
        <taxon>Bacteria</taxon>
        <taxon>Bacillati</taxon>
        <taxon>Actinomycetota</taxon>
        <taxon>Actinomycetes</taxon>
        <taxon>Micrococcales</taxon>
        <taxon>Microbacteriaceae</taxon>
        <taxon>Agromyces</taxon>
    </lineage>
</organism>
<gene>
    <name evidence="2" type="ORF">GCM10009747_32270</name>
</gene>
<comment type="caution">
    <text evidence="2">The sequence shown here is derived from an EMBL/GenBank/DDBJ whole genome shotgun (WGS) entry which is preliminary data.</text>
</comment>
<keyword evidence="3" id="KW-1185">Reference proteome</keyword>
<dbReference type="SUPFAM" id="SSF52218">
    <property type="entry name" value="Flavoproteins"/>
    <property type="match status" value="1"/>
</dbReference>
<accession>A0ABN2KXH1</accession>
<protein>
    <submittedName>
        <fullName evidence="2">Flavodoxin family protein</fullName>
    </submittedName>
</protein>
<reference evidence="2 3" key="1">
    <citation type="journal article" date="2019" name="Int. J. Syst. Evol. Microbiol.">
        <title>The Global Catalogue of Microorganisms (GCM) 10K type strain sequencing project: providing services to taxonomists for standard genome sequencing and annotation.</title>
        <authorList>
            <consortium name="The Broad Institute Genomics Platform"/>
            <consortium name="The Broad Institute Genome Sequencing Center for Infectious Disease"/>
            <person name="Wu L."/>
            <person name="Ma J."/>
        </authorList>
    </citation>
    <scope>NUCLEOTIDE SEQUENCE [LARGE SCALE GENOMIC DNA]</scope>
    <source>
        <strain evidence="2 3">JCM 14319</strain>
    </source>
</reference>
<name>A0ABN2KXH1_9MICO</name>
<dbReference type="InterPro" id="IPR008254">
    <property type="entry name" value="Flavodoxin/NO_synth"/>
</dbReference>
<sequence>MRALVVYESIWGNTEAIARAAAASVGGEVEVVSATDAPPALPDDIDLVLVGGPTHAFSMTTQKTRESARQQGASTIPARGIREWIEQLAPPSRAVRVATFDTRTVSPRLPGSAAKKAMKRLVALGLEPAAKPETFGVHGYGGPLADGEEARATEWGASLAAAVSGR</sequence>
<evidence type="ECO:0000313" key="3">
    <source>
        <dbReference type="Proteomes" id="UP001500506"/>
    </source>
</evidence>
<dbReference type="PROSITE" id="PS50902">
    <property type="entry name" value="FLAVODOXIN_LIKE"/>
    <property type="match status" value="1"/>
</dbReference>
<feature type="domain" description="Flavodoxin-like" evidence="1">
    <location>
        <begin position="3"/>
        <end position="160"/>
    </location>
</feature>
<dbReference type="Proteomes" id="UP001500506">
    <property type="component" value="Unassembled WGS sequence"/>
</dbReference>
<evidence type="ECO:0000259" key="1">
    <source>
        <dbReference type="PROSITE" id="PS50902"/>
    </source>
</evidence>
<dbReference type="InterPro" id="IPR029039">
    <property type="entry name" value="Flavoprotein-like_sf"/>
</dbReference>
<proteinExistence type="predicted"/>
<dbReference type="RefSeq" id="WP_232499217.1">
    <property type="nucleotide sequence ID" value="NZ_BAAANH010000007.1"/>
</dbReference>
<evidence type="ECO:0000313" key="2">
    <source>
        <dbReference type="EMBL" id="GAA1768803.1"/>
    </source>
</evidence>